<dbReference type="Pfam" id="PF01855">
    <property type="entry name" value="POR_N"/>
    <property type="match status" value="1"/>
</dbReference>
<dbReference type="GO" id="GO:0016903">
    <property type="term" value="F:oxidoreductase activity, acting on the aldehyde or oxo group of donors"/>
    <property type="evidence" value="ECO:0007669"/>
    <property type="project" value="InterPro"/>
</dbReference>
<dbReference type="Gene3D" id="3.40.920.10">
    <property type="entry name" value="Pyruvate-ferredoxin oxidoreductase, PFOR, domain III"/>
    <property type="match status" value="1"/>
</dbReference>
<organism evidence="4">
    <name type="scientific">marine metagenome</name>
    <dbReference type="NCBI Taxonomy" id="408172"/>
    <lineage>
        <taxon>unclassified sequences</taxon>
        <taxon>metagenomes</taxon>
        <taxon>ecological metagenomes</taxon>
    </lineage>
</organism>
<dbReference type="AlphaFoldDB" id="A0A382BDD0"/>
<dbReference type="InterPro" id="IPR002869">
    <property type="entry name" value="Pyrv_flavodox_OxRed_cen"/>
</dbReference>
<dbReference type="InterPro" id="IPR029061">
    <property type="entry name" value="THDP-binding"/>
</dbReference>
<reference evidence="4" key="1">
    <citation type="submission" date="2018-05" db="EMBL/GenBank/DDBJ databases">
        <authorList>
            <person name="Lanie J.A."/>
            <person name="Ng W.-L."/>
            <person name="Kazmierczak K.M."/>
            <person name="Andrzejewski T.M."/>
            <person name="Davidsen T.M."/>
            <person name="Wayne K.J."/>
            <person name="Tettelin H."/>
            <person name="Glass J.I."/>
            <person name="Rusch D."/>
            <person name="Podicherti R."/>
            <person name="Tsui H.-C.T."/>
            <person name="Winkler M.E."/>
        </authorList>
    </citation>
    <scope>NUCLEOTIDE SEQUENCE</scope>
</reference>
<dbReference type="InterPro" id="IPR009014">
    <property type="entry name" value="Transketo_C/PFOR_II"/>
</dbReference>
<accession>A0A382BDD0</accession>
<gene>
    <name evidence="4" type="ORF">METZ01_LOCUS164375</name>
</gene>
<dbReference type="PANTHER" id="PTHR32154:SF20">
    <property type="entry name" value="2-OXOGLUTARATE OXIDOREDUCTASE SUBUNIT KORA"/>
    <property type="match status" value="1"/>
</dbReference>
<dbReference type="SUPFAM" id="SSF53323">
    <property type="entry name" value="Pyruvate-ferredoxin oxidoreductase, PFOR, domain III"/>
    <property type="match status" value="1"/>
</dbReference>
<feature type="domain" description="Pyruvate flavodoxin/ferredoxin oxidoreductase pyrimidine binding" evidence="3">
    <location>
        <begin position="232"/>
        <end position="459"/>
    </location>
</feature>
<dbReference type="Gene3D" id="3.40.50.970">
    <property type="match status" value="1"/>
</dbReference>
<dbReference type="InterPro" id="IPR002880">
    <property type="entry name" value="Pyrv_Fd/Flavodoxin_OxRdtase_N"/>
</dbReference>
<evidence type="ECO:0000259" key="2">
    <source>
        <dbReference type="Pfam" id="PF01558"/>
    </source>
</evidence>
<evidence type="ECO:0008006" key="5">
    <source>
        <dbReference type="Google" id="ProtNLM"/>
    </source>
</evidence>
<dbReference type="Gene3D" id="3.40.50.920">
    <property type="match status" value="1"/>
</dbReference>
<dbReference type="InterPro" id="IPR022367">
    <property type="entry name" value="2-oxoacid/accept_OxRdtase_asu"/>
</dbReference>
<dbReference type="SUPFAM" id="SSF52518">
    <property type="entry name" value="Thiamin diphosphate-binding fold (THDP-binding)"/>
    <property type="match status" value="1"/>
</dbReference>
<dbReference type="EMBL" id="UINC01029197">
    <property type="protein sequence ID" value="SVB11521.1"/>
    <property type="molecule type" value="Genomic_DNA"/>
</dbReference>
<dbReference type="PANTHER" id="PTHR32154">
    <property type="entry name" value="PYRUVATE-FLAVODOXIN OXIDOREDUCTASE-RELATED"/>
    <property type="match status" value="1"/>
</dbReference>
<dbReference type="InterPro" id="IPR019752">
    <property type="entry name" value="Pyrv/ketoisovalerate_OxRed_cat"/>
</dbReference>
<proteinExistence type="predicted"/>
<dbReference type="FunFam" id="3.40.50.970:FF:000022">
    <property type="entry name" value="2-oxoglutarate ferredoxin oxidoreductase alpha subunit"/>
    <property type="match status" value="1"/>
</dbReference>
<dbReference type="Pfam" id="PF01558">
    <property type="entry name" value="POR"/>
    <property type="match status" value="1"/>
</dbReference>
<evidence type="ECO:0000256" key="1">
    <source>
        <dbReference type="ARBA" id="ARBA00023002"/>
    </source>
</evidence>
<dbReference type="InterPro" id="IPR050722">
    <property type="entry name" value="Pyruvate:ferred/Flavod_OxRd"/>
</dbReference>
<sequence length="603" mass="64825">MSDNSTADEAVSDNLKVSKIHEAVIRIAGNSQDGIQSIGGFLARLAGRSEQEVMTHMTIPSTISGGPSIFQVRLSSGEVLTSGDEADVLMAFYQHSYDNHVGFVKEGGIVLYDTAHVEPNEAYEKEYRHIGCPIAELTVEAIGGTAKDKGKNIFALGLVARMFDLDSSRLEGLIAERFTGKPKNVTTTALSAFHAGHAYPLTTLAEIYEFEDSKARDTEQVVCTGNEALGYGILAAGVRFGAGYPITPWSDIMELLRRELPKYDGMFVQCEDEIAAVSMAIGASWGGRVAVTGSSGPGISLKGEAIGWAVMAEIPLLVIDVQRGGPSTGMPTNVEQSDLNIACFGGHGDSPRVVLAPSSVEDCFYTAIEAVNIALKYNTPVIILTDQAIATRIEAFGMPKLSEVCQDISPDLTPRDDHKPYDLSAPDGITQRVVPGTFIKSGKYPVMTGLEHDEMGHPSGSPKMHADMTARRHAKLQALGRDLPIPEVYGPDEGNVLLVGWGSTQGSLREATERARKAGDSISALTIRHVNPLPGGLENIFSGFTHVYVVENNAAGLYGYGQLCALLRSRFCDPKIEGINKTDGLTWRVKDVLARVQAKLEEK</sequence>
<name>A0A382BDD0_9ZZZZ</name>
<protein>
    <recommendedName>
        <fullName evidence="5">Pyruvate flavodoxin/ferredoxin oxidoreductase pyrimidine binding domain-containing protein</fullName>
    </recommendedName>
</protein>
<dbReference type="SUPFAM" id="SSF52922">
    <property type="entry name" value="TK C-terminal domain-like"/>
    <property type="match status" value="1"/>
</dbReference>
<dbReference type="GO" id="GO:0006979">
    <property type="term" value="P:response to oxidative stress"/>
    <property type="evidence" value="ECO:0007669"/>
    <property type="project" value="TreeGrafter"/>
</dbReference>
<evidence type="ECO:0000313" key="4">
    <source>
        <dbReference type="EMBL" id="SVB11521.1"/>
    </source>
</evidence>
<dbReference type="NCBIfam" id="TIGR03710">
    <property type="entry name" value="OAFO_sf"/>
    <property type="match status" value="1"/>
</dbReference>
<keyword evidence="1" id="KW-0560">Oxidoreductase</keyword>
<evidence type="ECO:0000259" key="3">
    <source>
        <dbReference type="Pfam" id="PF01855"/>
    </source>
</evidence>
<dbReference type="CDD" id="cd07034">
    <property type="entry name" value="TPP_PYR_PFOR_IOR-alpha_like"/>
    <property type="match status" value="1"/>
</dbReference>
<feature type="domain" description="Pyruvate/ketoisovalerate oxidoreductase catalytic" evidence="2">
    <location>
        <begin position="33"/>
        <end position="197"/>
    </location>
</feature>